<dbReference type="InterPro" id="IPR010987">
    <property type="entry name" value="Glutathione-S-Trfase_C-like"/>
</dbReference>
<dbReference type="InterPro" id="IPR040079">
    <property type="entry name" value="Glutathione_S-Trfase"/>
</dbReference>
<dbReference type="EC" id="2.5.1.18" evidence="2"/>
<evidence type="ECO:0000313" key="8">
    <source>
        <dbReference type="EMBL" id="AVR54952.1"/>
    </source>
</evidence>
<dbReference type="AlphaFoldDB" id="A0A4P2S7X8"/>
<dbReference type="Gene3D" id="1.20.1050.10">
    <property type="match status" value="1"/>
</dbReference>
<dbReference type="FunFam" id="1.20.1050.10:FF:000030">
    <property type="entry name" value="Glutathione S-transferase S1"/>
    <property type="match status" value="1"/>
</dbReference>
<organism evidence="8">
    <name type="scientific">Sitophilus oryzae</name>
    <name type="common">Rice weevil</name>
    <name type="synonym">Curculio oryzae</name>
    <dbReference type="NCBI Taxonomy" id="7048"/>
    <lineage>
        <taxon>Eukaryota</taxon>
        <taxon>Metazoa</taxon>
        <taxon>Ecdysozoa</taxon>
        <taxon>Arthropoda</taxon>
        <taxon>Hexapoda</taxon>
        <taxon>Insecta</taxon>
        <taxon>Pterygota</taxon>
        <taxon>Neoptera</taxon>
        <taxon>Endopterygota</taxon>
        <taxon>Coleoptera</taxon>
        <taxon>Polyphaga</taxon>
        <taxon>Cucujiformia</taxon>
        <taxon>Curculionidae</taxon>
        <taxon>Dryophthorinae</taxon>
        <taxon>Sitophilus</taxon>
    </lineage>
</organism>
<evidence type="ECO:0000256" key="5">
    <source>
        <dbReference type="ARBA" id="ARBA00047960"/>
    </source>
</evidence>
<evidence type="ECO:0000259" key="7">
    <source>
        <dbReference type="PROSITE" id="PS50405"/>
    </source>
</evidence>
<dbReference type="Gene3D" id="3.40.30.10">
    <property type="entry name" value="Glutaredoxin"/>
    <property type="match status" value="1"/>
</dbReference>
<dbReference type="SFLD" id="SFLDG00363">
    <property type="entry name" value="AMPS_(cytGST):_Alpha-__Mu-__Pi"/>
    <property type="match status" value="1"/>
</dbReference>
<evidence type="ECO:0000256" key="4">
    <source>
        <dbReference type="ARBA" id="ARBA00038317"/>
    </source>
</evidence>
<dbReference type="PANTHER" id="PTHR11571:SF224">
    <property type="entry name" value="HEMATOPOIETIC PROSTAGLANDIN D SYNTHASE"/>
    <property type="match status" value="1"/>
</dbReference>
<feature type="domain" description="GST N-terminal" evidence="6">
    <location>
        <begin position="3"/>
        <end position="80"/>
    </location>
</feature>
<feature type="domain" description="GST C-terminal" evidence="7">
    <location>
        <begin position="82"/>
        <end position="202"/>
    </location>
</feature>
<dbReference type="CDD" id="cd03039">
    <property type="entry name" value="GST_N_Sigma_like"/>
    <property type="match status" value="1"/>
</dbReference>
<dbReference type="InterPro" id="IPR036249">
    <property type="entry name" value="Thioredoxin-like_sf"/>
</dbReference>
<sequence>MAPTYKLYYFDAAGRGAIIRHLFAYGNQSFEDIRIPKDQWPEYKNKTPFGQLPVLEIDGQQVAQSRAIARYLAKKFNLVGKNDLEALKCDELIDTIEDFLQKGLKYFLENDPAQKEIHRKKFFEEDIPYYLEKFEAIVSKNGGYTVGSQLTWSDFQFAGTLAELEKHHAGLLKPYPALSGLIDKVSNLPSIKAWREKSEQKK</sequence>
<evidence type="ECO:0000259" key="6">
    <source>
        <dbReference type="PROSITE" id="PS50404"/>
    </source>
</evidence>
<dbReference type="InterPro" id="IPR050213">
    <property type="entry name" value="GST_superfamily"/>
</dbReference>
<dbReference type="SFLD" id="SFLDG01205">
    <property type="entry name" value="AMPS.1"/>
    <property type="match status" value="1"/>
</dbReference>
<dbReference type="Pfam" id="PF14497">
    <property type="entry name" value="GST_C_3"/>
    <property type="match status" value="1"/>
</dbReference>
<dbReference type="SFLD" id="SFLDS00019">
    <property type="entry name" value="Glutathione_Transferase_(cytos"/>
    <property type="match status" value="1"/>
</dbReference>
<evidence type="ECO:0000256" key="3">
    <source>
        <dbReference type="ARBA" id="ARBA00022679"/>
    </source>
</evidence>
<comment type="subunit">
    <text evidence="1">Homodimer.</text>
</comment>
<proteinExistence type="evidence at transcript level"/>
<name>A0A4P2S7X8_SITOR</name>
<dbReference type="CDD" id="cd03192">
    <property type="entry name" value="GST_C_Sigma_like"/>
    <property type="match status" value="1"/>
</dbReference>
<dbReference type="InterPro" id="IPR004046">
    <property type="entry name" value="GST_C"/>
</dbReference>
<dbReference type="PROSITE" id="PS50404">
    <property type="entry name" value="GST_NTER"/>
    <property type="match status" value="1"/>
</dbReference>
<dbReference type="PROSITE" id="PS50405">
    <property type="entry name" value="GST_CTER"/>
    <property type="match status" value="1"/>
</dbReference>
<dbReference type="Pfam" id="PF02798">
    <property type="entry name" value="GST_N"/>
    <property type="match status" value="1"/>
</dbReference>
<dbReference type="FunFam" id="3.40.30.10:FF:000035">
    <property type="entry name" value="hematopoietic prostaglandin D synthase"/>
    <property type="match status" value="1"/>
</dbReference>
<comment type="catalytic activity">
    <reaction evidence="5">
        <text>RX + glutathione = an S-substituted glutathione + a halide anion + H(+)</text>
        <dbReference type="Rhea" id="RHEA:16437"/>
        <dbReference type="ChEBI" id="CHEBI:15378"/>
        <dbReference type="ChEBI" id="CHEBI:16042"/>
        <dbReference type="ChEBI" id="CHEBI:17792"/>
        <dbReference type="ChEBI" id="CHEBI:57925"/>
        <dbReference type="ChEBI" id="CHEBI:90779"/>
        <dbReference type="EC" id="2.5.1.18"/>
    </reaction>
</comment>
<dbReference type="PANTHER" id="PTHR11571">
    <property type="entry name" value="GLUTATHIONE S-TRANSFERASE"/>
    <property type="match status" value="1"/>
</dbReference>
<protein>
    <recommendedName>
        <fullName evidence="2">glutathione transferase</fullName>
        <ecNumber evidence="2">2.5.1.18</ecNumber>
    </recommendedName>
</protein>
<dbReference type="InterPro" id="IPR004045">
    <property type="entry name" value="Glutathione_S-Trfase_N"/>
</dbReference>
<evidence type="ECO:0000256" key="1">
    <source>
        <dbReference type="ARBA" id="ARBA00011738"/>
    </source>
</evidence>
<comment type="similarity">
    <text evidence="4">Belongs to the GST superfamily. Sigma family.</text>
</comment>
<dbReference type="InterPro" id="IPR036282">
    <property type="entry name" value="Glutathione-S-Trfase_C_sf"/>
</dbReference>
<accession>A0A4P2S7X8</accession>
<dbReference type="SUPFAM" id="SSF47616">
    <property type="entry name" value="GST C-terminal domain-like"/>
    <property type="match status" value="1"/>
</dbReference>
<dbReference type="GO" id="GO:0004602">
    <property type="term" value="F:glutathione peroxidase activity"/>
    <property type="evidence" value="ECO:0007669"/>
    <property type="project" value="UniProtKB-ARBA"/>
</dbReference>
<dbReference type="OrthoDB" id="414243at2759"/>
<dbReference type="GO" id="GO:0006749">
    <property type="term" value="P:glutathione metabolic process"/>
    <property type="evidence" value="ECO:0007669"/>
    <property type="project" value="TreeGrafter"/>
</dbReference>
<evidence type="ECO:0000256" key="2">
    <source>
        <dbReference type="ARBA" id="ARBA00012452"/>
    </source>
</evidence>
<dbReference type="GO" id="GO:0004364">
    <property type="term" value="F:glutathione transferase activity"/>
    <property type="evidence" value="ECO:0007669"/>
    <property type="project" value="UniProtKB-EC"/>
</dbReference>
<keyword evidence="3 8" id="KW-0808">Transferase</keyword>
<dbReference type="SUPFAM" id="SSF52833">
    <property type="entry name" value="Thioredoxin-like"/>
    <property type="match status" value="1"/>
</dbReference>
<reference evidence="8" key="1">
    <citation type="submission" date="2017-02" db="EMBL/GenBank/DDBJ databases">
        <title>Identification and cloning a novel glutathione s-transferase gene from Sitophilus oryzae.</title>
        <authorList>
            <person name="Hu F."/>
            <person name="Ye K."/>
            <person name="Lu Y.J."/>
            <person name="Wei Z.J."/>
        </authorList>
    </citation>
    <scope>NUCLEOTIDE SEQUENCE</scope>
</reference>
<dbReference type="EMBL" id="KY659762">
    <property type="protein sequence ID" value="AVR54952.1"/>
    <property type="molecule type" value="mRNA"/>
</dbReference>